<dbReference type="GO" id="GO:0005615">
    <property type="term" value="C:extracellular space"/>
    <property type="evidence" value="ECO:0007669"/>
    <property type="project" value="UniProtKB-UniRule"/>
</dbReference>
<dbReference type="OrthoDB" id="10025265at2759"/>
<comment type="function">
    <text evidence="1 7">Its primary function is the prevention of hypercalcemia. Upon release into the circulation, it lowers calcium transport by the gills, thereby reducing its rate of influx from the environment into the extracellular compartment. STC also stimulates phosphate reabsorption by renal proximal tubules. The consequence of this action is increased levels of plasma phosphate, which combines with excess calcium and promotes its disposal into bone and scales.</text>
</comment>
<gene>
    <name evidence="10" type="ORF">F7725_014957</name>
</gene>
<dbReference type="Proteomes" id="UP000518266">
    <property type="component" value="Unassembled WGS sequence"/>
</dbReference>
<evidence type="ECO:0000256" key="4">
    <source>
        <dbReference type="ARBA" id="ARBA00017831"/>
    </source>
</evidence>
<protein>
    <recommendedName>
        <fullName evidence="4 7">Stanniocalcin</fullName>
        <shortName evidence="7">STC</shortName>
    </recommendedName>
    <alternativeName>
        <fullName evidence="7">Corpuscles of Stannius protein</fullName>
    </alternativeName>
</protein>
<keyword evidence="9" id="KW-0732">Signal</keyword>
<comment type="subcellular location">
    <subcellularLocation>
        <location evidence="7">Secreted</location>
    </subcellularLocation>
</comment>
<dbReference type="GO" id="GO:0006874">
    <property type="term" value="P:intracellular calcium ion homeostasis"/>
    <property type="evidence" value="ECO:0007669"/>
    <property type="project" value="UniProtKB-UniRule"/>
</dbReference>
<comment type="caution">
    <text evidence="10">The sequence shown here is derived from an EMBL/GenBank/DDBJ whole genome shotgun (WGS) entry which is preliminary data.</text>
</comment>
<evidence type="ECO:0000256" key="9">
    <source>
        <dbReference type="SAM" id="SignalP"/>
    </source>
</evidence>
<reference evidence="10 11" key="1">
    <citation type="submission" date="2020-03" db="EMBL/GenBank/DDBJ databases">
        <title>Dissostichus mawsoni Genome sequencing and assembly.</title>
        <authorList>
            <person name="Park H."/>
        </authorList>
    </citation>
    <scope>NUCLEOTIDE SEQUENCE [LARGE SCALE GENOMIC DNA]</scope>
    <source>
        <strain evidence="10">DM0001</strain>
        <tissue evidence="10">Muscle</tissue>
    </source>
</reference>
<evidence type="ECO:0000256" key="2">
    <source>
        <dbReference type="ARBA" id="ARBA00008693"/>
    </source>
</evidence>
<comment type="similarity">
    <text evidence="2 7">Belongs to the stanniocalcin family.</text>
</comment>
<proteinExistence type="inferred from homology"/>
<keyword evidence="7" id="KW-0964">Secreted</keyword>
<organism evidence="10 11">
    <name type="scientific">Dissostichus mawsoni</name>
    <name type="common">Antarctic cod</name>
    <dbReference type="NCBI Taxonomy" id="36200"/>
    <lineage>
        <taxon>Eukaryota</taxon>
        <taxon>Metazoa</taxon>
        <taxon>Chordata</taxon>
        <taxon>Craniata</taxon>
        <taxon>Vertebrata</taxon>
        <taxon>Euteleostomi</taxon>
        <taxon>Actinopterygii</taxon>
        <taxon>Neopterygii</taxon>
        <taxon>Teleostei</taxon>
        <taxon>Neoteleostei</taxon>
        <taxon>Acanthomorphata</taxon>
        <taxon>Eupercaria</taxon>
        <taxon>Perciformes</taxon>
        <taxon>Notothenioidei</taxon>
        <taxon>Nototheniidae</taxon>
        <taxon>Dissostichus</taxon>
    </lineage>
</organism>
<dbReference type="GO" id="GO:0005179">
    <property type="term" value="F:hormone activity"/>
    <property type="evidence" value="ECO:0007669"/>
    <property type="project" value="UniProtKB-KW"/>
</dbReference>
<dbReference type="InterPro" id="IPR004978">
    <property type="entry name" value="Stanniocalcin"/>
</dbReference>
<dbReference type="EMBL" id="JAAKFY010000012">
    <property type="protein sequence ID" value="KAF3848460.1"/>
    <property type="molecule type" value="Genomic_DNA"/>
</dbReference>
<evidence type="ECO:0000256" key="8">
    <source>
        <dbReference type="SAM" id="MobiDB-lite"/>
    </source>
</evidence>
<feature type="signal peptide" evidence="9">
    <location>
        <begin position="1"/>
        <end position="17"/>
    </location>
</feature>
<keyword evidence="6 7" id="KW-1015">Disulfide bond</keyword>
<evidence type="ECO:0000256" key="7">
    <source>
        <dbReference type="RuleBase" id="RU369112"/>
    </source>
</evidence>
<accession>A0A7J5YGE4</accession>
<dbReference type="AlphaFoldDB" id="A0A7J5YGE4"/>
<evidence type="ECO:0000313" key="11">
    <source>
        <dbReference type="Proteomes" id="UP000518266"/>
    </source>
</evidence>
<keyword evidence="11" id="KW-1185">Reference proteome</keyword>
<feature type="region of interest" description="Disordered" evidence="8">
    <location>
        <begin position="150"/>
        <end position="171"/>
    </location>
</feature>
<sequence>MCSTPLALLLVLSTASCFELLPEEAAPPSSFNTEGKTFVKKSLHCITQGISTKIFQTIRRCNIFQRMIAETLQSCDEQTVSAVRAGLISRLGPDMETFLQLLQNQPCSADSAGASAFNNPSSWKNTPVFNIQPGFRGRDPTHLFARKRSVDDMEGASTQSTETDVLTRDYG</sequence>
<keyword evidence="5" id="KW-0372">Hormone</keyword>
<comment type="subunit">
    <text evidence="3 7">Homodimer; disulfide-linked.</text>
</comment>
<dbReference type="PANTHER" id="PTHR11245:SF7">
    <property type="entry name" value="STANNIOCALCIN"/>
    <property type="match status" value="1"/>
</dbReference>
<feature type="chain" id="PRO_5029726070" description="Stanniocalcin" evidence="9">
    <location>
        <begin position="18"/>
        <end position="171"/>
    </location>
</feature>
<dbReference type="Pfam" id="PF03298">
    <property type="entry name" value="Stanniocalcin"/>
    <property type="match status" value="1"/>
</dbReference>
<evidence type="ECO:0000256" key="1">
    <source>
        <dbReference type="ARBA" id="ARBA00003962"/>
    </source>
</evidence>
<evidence type="ECO:0000256" key="6">
    <source>
        <dbReference type="ARBA" id="ARBA00023157"/>
    </source>
</evidence>
<evidence type="ECO:0000256" key="3">
    <source>
        <dbReference type="ARBA" id="ARBA00011748"/>
    </source>
</evidence>
<evidence type="ECO:0000313" key="10">
    <source>
        <dbReference type="EMBL" id="KAF3848460.1"/>
    </source>
</evidence>
<evidence type="ECO:0000256" key="5">
    <source>
        <dbReference type="ARBA" id="ARBA00022702"/>
    </source>
</evidence>
<name>A0A7J5YGE4_DISMA</name>
<dbReference type="PANTHER" id="PTHR11245">
    <property type="entry name" value="STANNIOCALCIN"/>
    <property type="match status" value="1"/>
</dbReference>